<dbReference type="EMBL" id="CP134853">
    <property type="protein sequence ID" value="WNL28053.1"/>
    <property type="molecule type" value="Genomic_DNA"/>
</dbReference>
<name>A0AA96L1D8_9BACT</name>
<reference evidence="4" key="1">
    <citation type="submission" date="2023-09" db="EMBL/GenBank/DDBJ databases">
        <title>Arcobacter tbilisiensis sp. nov. isolated from chicken meat in Tbilisi, Georgia.</title>
        <authorList>
            <person name="Matthias R."/>
            <person name="Zautner A.E."/>
        </authorList>
    </citation>
    <scope>NUCLEOTIDE SEQUENCE</scope>
    <source>
        <strain evidence="4">LEO 101</strain>
        <strain evidence="2">LEO 49</strain>
        <strain evidence="5">LEO 50</strain>
        <strain evidence="3">LEO 53</strain>
    </source>
</reference>
<dbReference type="EMBL" id="CP135131">
    <property type="protein sequence ID" value="WNP39394.1"/>
    <property type="molecule type" value="Genomic_DNA"/>
</dbReference>
<organism evidence="4">
    <name type="scientific">Arcobacter sp. AZ-2023</name>
    <dbReference type="NCBI Taxonomy" id="3074453"/>
    <lineage>
        <taxon>Bacteria</taxon>
        <taxon>Pseudomonadati</taxon>
        <taxon>Campylobacterota</taxon>
        <taxon>Epsilonproteobacteria</taxon>
        <taxon>Campylobacterales</taxon>
        <taxon>Arcobacteraceae</taxon>
        <taxon>Arcobacter</taxon>
    </lineage>
</organism>
<evidence type="ECO:0000313" key="2">
    <source>
        <dbReference type="EMBL" id="WNL28053.1"/>
    </source>
</evidence>
<evidence type="ECO:0000313" key="5">
    <source>
        <dbReference type="EMBL" id="WNP39394.1"/>
    </source>
</evidence>
<sequence length="698" mass="83410">MAYSYFFKNTHYFRKMIHPKYIKNRSTYLYYRRSLKLCMNEDFYLYLTSNKEELDKILEFINYKLTYKLQEGKELDIVDINSYIQKICEEYRELACIENSELEDKRIEALKYIDEDNKLHAGFHLQALTVKFKEIDEQYSDFSDKQITQKLAMEIIKRSNISIEKIFKEIPADKLINFYEILIKNEREVLKNDIKLYIKRNLIQFYPLISSNIKEESEKVEQALYKYLSLVQNNPKQKNYLSFIEKNSINENNSNSFNITQSLNKDELISMFKESLKEDEQKKVLDATLNIDSIIDDYITFKDNNDKIKQRIKRTLLLFKDYLLGNGNEYKAKNIKDLTVNDIIEINKLFSELTPFQYLKKNKLNLFESVVFRRENSSRRYADNTMNLMTNDIKSFWRYICKYKDTTLSTNLFDGFNPKYDLKKDKYNNLEPDKAIRAFKIQELQIFIDNVFNSNLKKILMDSPKNFYYFFMGLMLGLRIGEFIQIRLEDIKVQEKDGLKTYYIYLNENHPNQSLKNQNAHRNISIPEVLIDLGLLNYIDTRKKRGKEWLWDFTKSGYGSISVFFQRHIKNLFPESSDNLDNHKQKIENYNVVQSRSFRKNFVEFALGIRYIKEHSTENAKRIIGHTEGTISETYLGRIEPAIGKNILDSFGDYNLNLEKLKNDVKDYYRIIKRDLDIKDDNTWRNVSVAKPKRGRRI</sequence>
<evidence type="ECO:0000256" key="1">
    <source>
        <dbReference type="ARBA" id="ARBA00023172"/>
    </source>
</evidence>
<accession>A0AA96L1D8</accession>
<protein>
    <recommendedName>
        <fullName evidence="6">Tyr recombinase domain-containing protein</fullName>
    </recommendedName>
</protein>
<gene>
    <name evidence="4" type="ORF">RJG58_06585</name>
    <name evidence="5" type="ORF">RMP69_06585</name>
    <name evidence="2" type="ORF">RMQ65_01510</name>
    <name evidence="3" type="ORF">RMQ67_06585</name>
</gene>
<evidence type="ECO:0000313" key="3">
    <source>
        <dbReference type="EMBL" id="WNL31152.1"/>
    </source>
</evidence>
<dbReference type="EMBL" id="CP135130">
    <property type="protein sequence ID" value="WNP37302.1"/>
    <property type="molecule type" value="Genomic_DNA"/>
</dbReference>
<evidence type="ECO:0000313" key="4">
    <source>
        <dbReference type="EMBL" id="WNP37302.1"/>
    </source>
</evidence>
<dbReference type="EMBL" id="CP134855">
    <property type="protein sequence ID" value="WNL31152.1"/>
    <property type="molecule type" value="Genomic_DNA"/>
</dbReference>
<keyword evidence="1" id="KW-0233">DNA recombination</keyword>
<dbReference type="AlphaFoldDB" id="A0AA96L1D8"/>
<dbReference type="GO" id="GO:0015074">
    <property type="term" value="P:DNA integration"/>
    <property type="evidence" value="ECO:0007669"/>
    <property type="project" value="InterPro"/>
</dbReference>
<dbReference type="InterPro" id="IPR013762">
    <property type="entry name" value="Integrase-like_cat_sf"/>
</dbReference>
<evidence type="ECO:0008006" key="6">
    <source>
        <dbReference type="Google" id="ProtNLM"/>
    </source>
</evidence>
<proteinExistence type="predicted"/>
<dbReference type="Gene3D" id="1.10.443.10">
    <property type="entry name" value="Intergrase catalytic core"/>
    <property type="match status" value="1"/>
</dbReference>
<dbReference type="GO" id="GO:0006310">
    <property type="term" value="P:DNA recombination"/>
    <property type="evidence" value="ECO:0007669"/>
    <property type="project" value="UniProtKB-KW"/>
</dbReference>
<dbReference type="GO" id="GO:0003677">
    <property type="term" value="F:DNA binding"/>
    <property type="evidence" value="ECO:0007669"/>
    <property type="project" value="InterPro"/>
</dbReference>
<dbReference type="InterPro" id="IPR011010">
    <property type="entry name" value="DNA_brk_join_enz"/>
</dbReference>
<dbReference type="SUPFAM" id="SSF56349">
    <property type="entry name" value="DNA breaking-rejoining enzymes"/>
    <property type="match status" value="1"/>
</dbReference>